<dbReference type="EMBL" id="CP119316">
    <property type="protein sequence ID" value="WEK46652.1"/>
    <property type="molecule type" value="Genomic_DNA"/>
</dbReference>
<dbReference type="KEGG" id="acob:P0Y56_16855"/>
<proteinExistence type="predicted"/>
<feature type="domain" description="CN hydrolase" evidence="1">
    <location>
        <begin position="9"/>
        <end position="218"/>
    </location>
</feature>
<name>A0AAJ5X8N2_9SPHN</name>
<dbReference type="SUPFAM" id="SSF56317">
    <property type="entry name" value="Carbon-nitrogen hydrolase"/>
    <property type="match status" value="1"/>
</dbReference>
<dbReference type="Gene3D" id="3.60.110.10">
    <property type="entry name" value="Carbon-nitrogen hydrolase"/>
    <property type="match status" value="1"/>
</dbReference>
<dbReference type="Proteomes" id="UP001218362">
    <property type="component" value="Chromosome"/>
</dbReference>
<reference evidence="2" key="1">
    <citation type="submission" date="2023-03" db="EMBL/GenBank/DDBJ databases">
        <title>Andean soil-derived lignocellulolytic bacterial consortium as a source of novel taxa and putative plastic-active enzymes.</title>
        <authorList>
            <person name="Diaz-Garcia L."/>
            <person name="Chuvochina M."/>
            <person name="Feuerriegel G."/>
            <person name="Bunk B."/>
            <person name="Sproer C."/>
            <person name="Streit W.R."/>
            <person name="Rodriguez L.M."/>
            <person name="Overmann J."/>
            <person name="Jimenez D.J."/>
        </authorList>
    </citation>
    <scope>NUCLEOTIDE SEQUENCE</scope>
    <source>
        <strain evidence="2">MAG 26</strain>
    </source>
</reference>
<accession>A0AAJ5X8N2</accession>
<evidence type="ECO:0000313" key="2">
    <source>
        <dbReference type="EMBL" id="WEK46652.1"/>
    </source>
</evidence>
<dbReference type="PANTHER" id="PTHR23088">
    <property type="entry name" value="NITRILASE-RELATED"/>
    <property type="match status" value="1"/>
</dbReference>
<protein>
    <submittedName>
        <fullName evidence="2">Carbon-nitrogen hydrolase family protein</fullName>
    </submittedName>
</protein>
<keyword evidence="2" id="KW-0378">Hydrolase</keyword>
<evidence type="ECO:0000259" key="1">
    <source>
        <dbReference type="Pfam" id="PF00795"/>
    </source>
</evidence>
<gene>
    <name evidence="2" type="ORF">P0Y56_16855</name>
</gene>
<dbReference type="GO" id="GO:0016787">
    <property type="term" value="F:hydrolase activity"/>
    <property type="evidence" value="ECO:0007669"/>
    <property type="project" value="UniProtKB-KW"/>
</dbReference>
<dbReference type="PANTHER" id="PTHR23088:SF50">
    <property type="entry name" value="HYDROLASE YHCX"/>
    <property type="match status" value="1"/>
</dbReference>
<dbReference type="CDD" id="cd07574">
    <property type="entry name" value="nitrilase_Rim1_like"/>
    <property type="match status" value="1"/>
</dbReference>
<organism evidence="2 3">
    <name type="scientific">Candidatus Andeanibacterium colombiense</name>
    <dbReference type="NCBI Taxonomy" id="3121345"/>
    <lineage>
        <taxon>Bacteria</taxon>
        <taxon>Pseudomonadati</taxon>
        <taxon>Pseudomonadota</taxon>
        <taxon>Alphaproteobacteria</taxon>
        <taxon>Sphingomonadales</taxon>
        <taxon>Sphingomonadaceae</taxon>
        <taxon>Candidatus Andeanibacterium</taxon>
    </lineage>
</organism>
<sequence>MNSDKQKFLVAAAQYPIDRHDGWDHYITKVTGWVDYAARRGAKLAVFPEYGGMELASLNAETMGDLDASLEQVSALAPHVDALHIELAREHDMHILAASMPVYRDGKYRNVARLFTPEGTMGGQEKLMMTRFEREQWKVHAGGPLRLFETRLGKIGVLICYDSEFPLLGRALVEAGAEIILVPSCTDTVAGYNRVKVGAMARALEGQCYVVHAPTVGEAGWSPAVDVNHGIAGIYCPPDRGFPETGIVALGELDAKQWVLGEIDVAKVAEVRKDGSVLNVKHWGEQPGGGPLPEVELVAL</sequence>
<dbReference type="InterPro" id="IPR003010">
    <property type="entry name" value="C-N_Hydrolase"/>
</dbReference>
<evidence type="ECO:0000313" key="3">
    <source>
        <dbReference type="Proteomes" id="UP001218362"/>
    </source>
</evidence>
<dbReference type="AlphaFoldDB" id="A0AAJ5X8N2"/>
<dbReference type="InterPro" id="IPR036526">
    <property type="entry name" value="C-N_Hydrolase_sf"/>
</dbReference>
<dbReference type="Pfam" id="PF00795">
    <property type="entry name" value="CN_hydrolase"/>
    <property type="match status" value="1"/>
</dbReference>